<dbReference type="Proteomes" id="UP000241193">
    <property type="component" value="Unassembled WGS sequence"/>
</dbReference>
<evidence type="ECO:0000259" key="1">
    <source>
        <dbReference type="PROSITE" id="PS50943"/>
    </source>
</evidence>
<accession>A0A2T4IEN3</accession>
<sequence length="158" mass="16881">MRAQPTAPAAPPQTTVPRATVKAGSLGSRLKAWRETKGLRQADASSLFGVPYSSYQKYEMNLSLPGADAIERFVRAGVDANWLLTGEGPMTAPAVEPTAPCAKRLQAALETVETSLSRAGHPTVSAEKKAALVLRVYDLLQEPAASKEKVLKLLELVL</sequence>
<comment type="caution">
    <text evidence="2">The sequence shown here is derived from an EMBL/GenBank/DDBJ whole genome shotgun (WGS) entry which is preliminary data.</text>
</comment>
<dbReference type="CDD" id="cd00093">
    <property type="entry name" value="HTH_XRE"/>
    <property type="match status" value="1"/>
</dbReference>
<dbReference type="Gene3D" id="1.10.260.40">
    <property type="entry name" value="lambda repressor-like DNA-binding domains"/>
    <property type="match status" value="1"/>
</dbReference>
<keyword evidence="3" id="KW-1185">Reference proteome</keyword>
<reference evidence="2 3" key="2">
    <citation type="submission" date="2018-04" db="EMBL/GenBank/DDBJ databases">
        <title>Thauera lacus sp. nov., isolated from an saline lake in Inner Mongolia, China.</title>
        <authorList>
            <person name="Liang Q.-Y."/>
        </authorList>
    </citation>
    <scope>NUCLEOTIDE SEQUENCE [LARGE SCALE GENOMIC DNA]</scope>
    <source>
        <strain evidence="2 3">D20</strain>
    </source>
</reference>
<organism evidence="2 3">
    <name type="scientific">Pseudothauera lacus</name>
    <dbReference type="NCBI Taxonomy" id="2136175"/>
    <lineage>
        <taxon>Bacteria</taxon>
        <taxon>Pseudomonadati</taxon>
        <taxon>Pseudomonadota</taxon>
        <taxon>Betaproteobacteria</taxon>
        <taxon>Rhodocyclales</taxon>
        <taxon>Zoogloeaceae</taxon>
        <taxon>Pseudothauera</taxon>
    </lineage>
</organism>
<proteinExistence type="predicted"/>
<reference evidence="2 3" key="1">
    <citation type="submission" date="2018-03" db="EMBL/GenBank/DDBJ databases">
        <authorList>
            <person name="Keele B.F."/>
        </authorList>
    </citation>
    <scope>NUCLEOTIDE SEQUENCE [LARGE SCALE GENOMIC DNA]</scope>
    <source>
        <strain evidence="2 3">D20</strain>
    </source>
</reference>
<dbReference type="OrthoDB" id="9788236at2"/>
<dbReference type="InterPro" id="IPR010982">
    <property type="entry name" value="Lambda_DNA-bd_dom_sf"/>
</dbReference>
<dbReference type="GO" id="GO:0003677">
    <property type="term" value="F:DNA binding"/>
    <property type="evidence" value="ECO:0007669"/>
    <property type="project" value="InterPro"/>
</dbReference>
<dbReference type="SMART" id="SM00530">
    <property type="entry name" value="HTH_XRE"/>
    <property type="match status" value="1"/>
</dbReference>
<dbReference type="InterPro" id="IPR001387">
    <property type="entry name" value="Cro/C1-type_HTH"/>
</dbReference>
<evidence type="ECO:0000313" key="2">
    <source>
        <dbReference type="EMBL" id="PTD96235.1"/>
    </source>
</evidence>
<dbReference type="AlphaFoldDB" id="A0A2T4IEN3"/>
<dbReference type="PROSITE" id="PS50943">
    <property type="entry name" value="HTH_CROC1"/>
    <property type="match status" value="1"/>
</dbReference>
<gene>
    <name evidence="2" type="ORF">C8261_09935</name>
</gene>
<name>A0A2T4IEN3_9RHOO</name>
<evidence type="ECO:0000313" key="3">
    <source>
        <dbReference type="Proteomes" id="UP000241193"/>
    </source>
</evidence>
<dbReference type="EMBL" id="PZKC01000007">
    <property type="protein sequence ID" value="PTD96235.1"/>
    <property type="molecule type" value="Genomic_DNA"/>
</dbReference>
<protein>
    <recommendedName>
        <fullName evidence="1">HTH cro/C1-type domain-containing protein</fullName>
    </recommendedName>
</protein>
<feature type="domain" description="HTH cro/C1-type" evidence="1">
    <location>
        <begin position="30"/>
        <end position="83"/>
    </location>
</feature>
<dbReference type="SUPFAM" id="SSF47413">
    <property type="entry name" value="lambda repressor-like DNA-binding domains"/>
    <property type="match status" value="1"/>
</dbReference>